<evidence type="ECO:0000313" key="3">
    <source>
        <dbReference type="EMBL" id="OAV86133.1"/>
    </source>
</evidence>
<dbReference type="EMBL" id="ADAS02001611">
    <property type="protein sequence ID" value="OAV86132.1"/>
    <property type="molecule type" value="Genomic_DNA"/>
</dbReference>
<evidence type="ECO:0000313" key="5">
    <source>
        <dbReference type="Proteomes" id="UP000005240"/>
    </source>
</evidence>
<evidence type="ECO:0000256" key="2">
    <source>
        <dbReference type="SAM" id="SignalP"/>
    </source>
</evidence>
<evidence type="ECO:0000256" key="1">
    <source>
        <dbReference type="SAM" id="MobiDB-lite"/>
    </source>
</evidence>
<feature type="signal peptide" evidence="2">
    <location>
        <begin position="1"/>
        <end position="18"/>
    </location>
</feature>
<organism evidence="3">
    <name type="scientific">Puccinia triticina (isolate 1-1 / race 1 (BBBD))</name>
    <name type="common">Brown leaf rust fungus</name>
    <dbReference type="NCBI Taxonomy" id="630390"/>
    <lineage>
        <taxon>Eukaryota</taxon>
        <taxon>Fungi</taxon>
        <taxon>Dikarya</taxon>
        <taxon>Basidiomycota</taxon>
        <taxon>Pucciniomycotina</taxon>
        <taxon>Pucciniomycetes</taxon>
        <taxon>Pucciniales</taxon>
        <taxon>Pucciniaceae</taxon>
        <taxon>Puccinia</taxon>
    </lineage>
</organism>
<feature type="compositionally biased region" description="Basic and acidic residues" evidence="1">
    <location>
        <begin position="540"/>
        <end position="549"/>
    </location>
</feature>
<dbReference type="EnsemblFungi" id="PTTG_02111-t43_1">
    <property type="protein sequence ID" value="PTTG_02111-t43_1-p1"/>
    <property type="gene ID" value="PTTG_02111"/>
</dbReference>
<gene>
    <name evidence="3" type="ORF">PTTG_02111</name>
</gene>
<keyword evidence="2" id="KW-0732">Signal</keyword>
<feature type="compositionally biased region" description="Pro residues" evidence="1">
    <location>
        <begin position="507"/>
        <end position="524"/>
    </location>
</feature>
<sequence length="555" mass="61304">MASLFLLLLLAQVRVHLSLPMQSGRTIGELGAESARGGEFAAHTPHLDPLGGSHLKNDPTAPVDLMANKPKPESDLKGYRPEVEPPVTLLHYWGNGLKKLIPAKPLNVKGKDGPELAIYLKERDSTMPYKTVEKVYSSFSADHTGPIDVFYNPEVEHVLRGTNAGETRDAKILLQYFKEKIPPQEFDRRYNVLMFQSEQAKLAREWGKEARNIARRTGQPLNTVKKYGEILGLDKPYSDFQREATEVTVFKDLQALETRGKKILDEIKTRHLTPQEYERRRGVIAAVDGMIERHHDLGFEPVLVKEWQEQKYDVPRMVGMIDYARTVAAGKSDLMNEAEFAHVYNLFEPFVRESLEAKASGVSTVRDLEDIHIKAALKDKPEVKQAYEALKEHIRNAPPRTPGALHDGAEAAEAARAAEAAEAAEAAAQGSTKSKLPWYRKLINWFKRKFGRAKVAPESKPVEATAHTPVLESNPAAAAHTPALKPDPAADPVRTSPKSEESLGPTTNPPHPDPVKPTPSPGPTPENVQTPAPSSTASHDPPKPAEHEGPQTPAQ</sequence>
<reference evidence="4" key="4">
    <citation type="submission" date="2025-05" db="UniProtKB">
        <authorList>
            <consortium name="EnsemblFungi"/>
        </authorList>
    </citation>
    <scope>IDENTIFICATION</scope>
    <source>
        <strain evidence="4">isolate 1-1 / race 1 (BBBD)</strain>
    </source>
</reference>
<reference evidence="3" key="2">
    <citation type="submission" date="2016-05" db="EMBL/GenBank/DDBJ databases">
        <title>Comparative analysis highlights variable genome content of wheat rusts and divergence of the mating loci.</title>
        <authorList>
            <person name="Cuomo C.A."/>
            <person name="Bakkeren G."/>
            <person name="Szabo L."/>
            <person name="Khalil H."/>
            <person name="Joly D."/>
            <person name="Goldberg J."/>
            <person name="Young S."/>
            <person name="Zeng Q."/>
            <person name="Fellers J."/>
        </authorList>
    </citation>
    <scope>NUCLEOTIDE SEQUENCE [LARGE SCALE GENOMIC DNA]</scope>
    <source>
        <strain evidence="3">1-1 BBBD Race 1</strain>
    </source>
</reference>
<accession>A0A180G2S3</accession>
<dbReference type="EnsemblFungi" id="PTTG_02111-t43_2">
    <property type="protein sequence ID" value="PTTG_02111-t43_2-p1"/>
    <property type="gene ID" value="PTTG_02111"/>
</dbReference>
<keyword evidence="5" id="KW-1185">Reference proteome</keyword>
<feature type="chain" id="PRO_5009425321" evidence="2">
    <location>
        <begin position="19"/>
        <end position="555"/>
    </location>
</feature>
<dbReference type="EMBL" id="ADAS02001611">
    <property type="protein sequence ID" value="OAV86133.1"/>
    <property type="molecule type" value="Genomic_DNA"/>
</dbReference>
<name>A0A180G2S3_PUCT1</name>
<dbReference type="Proteomes" id="UP000005240">
    <property type="component" value="Unassembled WGS sequence"/>
</dbReference>
<reference evidence="3" key="1">
    <citation type="submission" date="2009-11" db="EMBL/GenBank/DDBJ databases">
        <authorList>
            <consortium name="The Broad Institute Genome Sequencing Platform"/>
            <person name="Ward D."/>
            <person name="Feldgarden M."/>
            <person name="Earl A."/>
            <person name="Young S.K."/>
            <person name="Zeng Q."/>
            <person name="Koehrsen M."/>
            <person name="Alvarado L."/>
            <person name="Berlin A."/>
            <person name="Bochicchio J."/>
            <person name="Borenstein D."/>
            <person name="Chapman S.B."/>
            <person name="Chen Z."/>
            <person name="Engels R."/>
            <person name="Freedman E."/>
            <person name="Gellesch M."/>
            <person name="Goldberg J."/>
            <person name="Griggs A."/>
            <person name="Gujja S."/>
            <person name="Heilman E."/>
            <person name="Heiman D."/>
            <person name="Hepburn T."/>
            <person name="Howarth C."/>
            <person name="Jen D."/>
            <person name="Larson L."/>
            <person name="Lewis B."/>
            <person name="Mehta T."/>
            <person name="Park D."/>
            <person name="Pearson M."/>
            <person name="Roberts A."/>
            <person name="Saif S."/>
            <person name="Shea T."/>
            <person name="Shenoy N."/>
            <person name="Sisk P."/>
            <person name="Stolte C."/>
            <person name="Sykes S."/>
            <person name="Thomson T."/>
            <person name="Walk T."/>
            <person name="White J."/>
            <person name="Yandava C."/>
            <person name="Izard J."/>
            <person name="Baranova O.V."/>
            <person name="Blanton J.M."/>
            <person name="Tanner A.C."/>
            <person name="Dewhirst F.E."/>
            <person name="Haas B."/>
            <person name="Nusbaum C."/>
            <person name="Birren B."/>
        </authorList>
    </citation>
    <scope>NUCLEOTIDE SEQUENCE [LARGE SCALE GENOMIC DNA]</scope>
    <source>
        <strain evidence="3">1-1 BBBD Race 1</strain>
    </source>
</reference>
<reference evidence="4 5" key="3">
    <citation type="journal article" date="2017" name="G3 (Bethesda)">
        <title>Comparative analysis highlights variable genome content of wheat rusts and divergence of the mating loci.</title>
        <authorList>
            <person name="Cuomo C.A."/>
            <person name="Bakkeren G."/>
            <person name="Khalil H.B."/>
            <person name="Panwar V."/>
            <person name="Joly D."/>
            <person name="Linning R."/>
            <person name="Sakthikumar S."/>
            <person name="Song X."/>
            <person name="Adiconis X."/>
            <person name="Fan L."/>
            <person name="Goldberg J.M."/>
            <person name="Levin J.Z."/>
            <person name="Young S."/>
            <person name="Zeng Q."/>
            <person name="Anikster Y."/>
            <person name="Bruce M."/>
            <person name="Wang M."/>
            <person name="Yin C."/>
            <person name="McCallum B."/>
            <person name="Szabo L.J."/>
            <person name="Hulbert S."/>
            <person name="Chen X."/>
            <person name="Fellers J.P."/>
        </authorList>
    </citation>
    <scope>NUCLEOTIDE SEQUENCE</scope>
    <source>
        <strain evidence="4">isolate 1-1 / race 1 (BBBD)</strain>
        <strain evidence="5">Isolate 1-1 / race 1 (BBBD)</strain>
    </source>
</reference>
<proteinExistence type="predicted"/>
<feature type="compositionally biased region" description="Polar residues" evidence="1">
    <location>
        <begin position="526"/>
        <end position="538"/>
    </location>
</feature>
<dbReference type="VEuPathDB" id="FungiDB:PTTG_02111"/>
<evidence type="ECO:0000313" key="4">
    <source>
        <dbReference type="EnsemblFungi" id="PTTG_02111-t43_1-p1"/>
    </source>
</evidence>
<feature type="region of interest" description="Disordered" evidence="1">
    <location>
        <begin position="480"/>
        <end position="555"/>
    </location>
</feature>
<protein>
    <submittedName>
        <fullName evidence="3 4">Uncharacterized protein</fullName>
    </submittedName>
</protein>
<dbReference type="AlphaFoldDB" id="A0A180G2S3"/>